<dbReference type="OrthoDB" id="1730789at2759"/>
<reference evidence="1" key="1">
    <citation type="submission" date="2022-11" db="EMBL/GenBank/DDBJ databases">
        <authorList>
            <person name="Hyden B.L."/>
            <person name="Feng K."/>
            <person name="Yates T."/>
            <person name="Jawdy S."/>
            <person name="Smart L.B."/>
            <person name="Muchero W."/>
        </authorList>
    </citation>
    <scope>NUCLEOTIDE SEQUENCE</scope>
    <source>
        <tissue evidence="1">Shoot tip</tissue>
    </source>
</reference>
<dbReference type="AlphaFoldDB" id="A0A9Q0WBU7"/>
<sequence>MGDQQGSWPRSVTAIALWLGAGLRSPQEGDPTSKFVAEGAAQAAAPAKFSLTLSPDGVLIFSSRITNEKRVQELATLLLFLGSCSSYRKVKDKVEEFHPCVNTQKLQSEYSKETLGQHLRYTICCHPQIQTAQTKLDN</sequence>
<accession>A0A9Q0WBU7</accession>
<evidence type="ECO:0000313" key="2">
    <source>
        <dbReference type="Proteomes" id="UP001151532"/>
    </source>
</evidence>
<evidence type="ECO:0000313" key="1">
    <source>
        <dbReference type="EMBL" id="KAJ6762878.1"/>
    </source>
</evidence>
<gene>
    <name evidence="1" type="ORF">OIU79_023594</name>
</gene>
<keyword evidence="2" id="KW-1185">Reference proteome</keyword>
<organism evidence="1 2">
    <name type="scientific">Salix purpurea</name>
    <name type="common">Purple osier willow</name>
    <dbReference type="NCBI Taxonomy" id="77065"/>
    <lineage>
        <taxon>Eukaryota</taxon>
        <taxon>Viridiplantae</taxon>
        <taxon>Streptophyta</taxon>
        <taxon>Embryophyta</taxon>
        <taxon>Tracheophyta</taxon>
        <taxon>Spermatophyta</taxon>
        <taxon>Magnoliopsida</taxon>
        <taxon>eudicotyledons</taxon>
        <taxon>Gunneridae</taxon>
        <taxon>Pentapetalae</taxon>
        <taxon>rosids</taxon>
        <taxon>fabids</taxon>
        <taxon>Malpighiales</taxon>
        <taxon>Salicaceae</taxon>
        <taxon>Saliceae</taxon>
        <taxon>Salix</taxon>
    </lineage>
</organism>
<name>A0A9Q0WBU7_SALPP</name>
<proteinExistence type="predicted"/>
<comment type="caution">
    <text evidence="1">The sequence shown here is derived from an EMBL/GenBank/DDBJ whole genome shotgun (WGS) entry which is preliminary data.</text>
</comment>
<reference evidence="1" key="2">
    <citation type="journal article" date="2023" name="Int. J. Mol. Sci.">
        <title>De Novo Assembly and Annotation of 11 Diverse Shrub Willow (Salix) Genomes Reveals Novel Gene Organization in Sex-Linked Regions.</title>
        <authorList>
            <person name="Hyden B."/>
            <person name="Feng K."/>
            <person name="Yates T.B."/>
            <person name="Jawdy S."/>
            <person name="Cereghino C."/>
            <person name="Smart L.B."/>
            <person name="Muchero W."/>
        </authorList>
    </citation>
    <scope>NUCLEOTIDE SEQUENCE</scope>
    <source>
        <tissue evidence="1">Shoot tip</tissue>
    </source>
</reference>
<dbReference type="EMBL" id="JAPFFK010000005">
    <property type="protein sequence ID" value="KAJ6762878.1"/>
    <property type="molecule type" value="Genomic_DNA"/>
</dbReference>
<dbReference type="Proteomes" id="UP001151532">
    <property type="component" value="Chromosome 13"/>
</dbReference>
<protein>
    <submittedName>
        <fullName evidence="1">Uncharacterized protein</fullName>
    </submittedName>
</protein>